<dbReference type="RefSeq" id="WP_198897838.1">
    <property type="nucleotide sequence ID" value="NZ_BMVR01000007.1"/>
</dbReference>
<organism evidence="1 2">
    <name type="scientific">Streptomyces flavofungini</name>
    <dbReference type="NCBI Taxonomy" id="68200"/>
    <lineage>
        <taxon>Bacteria</taxon>
        <taxon>Bacillati</taxon>
        <taxon>Actinomycetota</taxon>
        <taxon>Actinomycetes</taxon>
        <taxon>Kitasatosporales</taxon>
        <taxon>Streptomycetaceae</taxon>
        <taxon>Streptomyces</taxon>
    </lineage>
</organism>
<proteinExistence type="predicted"/>
<accession>A0ABS0X7C6</accession>
<dbReference type="InterPro" id="IPR001387">
    <property type="entry name" value="Cro/C1-type_HTH"/>
</dbReference>
<dbReference type="CDD" id="cd00093">
    <property type="entry name" value="HTH_XRE"/>
    <property type="match status" value="1"/>
</dbReference>
<gene>
    <name evidence="1" type="ORF">JGB26_18565</name>
</gene>
<comment type="caution">
    <text evidence="1">The sequence shown here is derived from an EMBL/GenBank/DDBJ whole genome shotgun (WGS) entry which is preliminary data.</text>
</comment>
<name>A0ABS0X7C6_9ACTN</name>
<protein>
    <recommendedName>
        <fullName evidence="3">XRE family transcriptional regulator</fullName>
    </recommendedName>
</protein>
<dbReference type="Proteomes" id="UP000634780">
    <property type="component" value="Unassembled WGS sequence"/>
</dbReference>
<evidence type="ECO:0000313" key="1">
    <source>
        <dbReference type="EMBL" id="MBJ3809099.1"/>
    </source>
</evidence>
<keyword evidence="2" id="KW-1185">Reference proteome</keyword>
<evidence type="ECO:0008006" key="3">
    <source>
        <dbReference type="Google" id="ProtNLM"/>
    </source>
</evidence>
<dbReference type="EMBL" id="JAEKOZ010000010">
    <property type="protein sequence ID" value="MBJ3809099.1"/>
    <property type="molecule type" value="Genomic_DNA"/>
</dbReference>
<evidence type="ECO:0000313" key="2">
    <source>
        <dbReference type="Proteomes" id="UP000634780"/>
    </source>
</evidence>
<reference evidence="1 2" key="1">
    <citation type="submission" date="2020-12" db="EMBL/GenBank/DDBJ databases">
        <title>Streptomyces typhae sp. nov., a novel endophytic actinomycete isolated from the root of cattail pollen (Typha angustifolia L.).</title>
        <authorList>
            <person name="Peng C."/>
            <person name="Liu C."/>
        </authorList>
    </citation>
    <scope>NUCLEOTIDE SEQUENCE [LARGE SCALE GENOMIC DNA]</scope>
    <source>
        <strain evidence="1 2">JCM 4753</strain>
    </source>
</reference>
<sequence>MEFSRILGRALALRGISLDQIARELRSRGTPVSTSTLSAWQTGLSRPERASSLDAVAALEDILSLAPGQLRAALPPRRPRGRRPVAAETAAVLRTQWGHDAEAVLRTLAKLDADWSDLALPRPLSYRVRVRVGAHGQELVMHVSRVLTGGPGGATRMIHVTRYARLPQAPLVRMARGCRLARFRGDRESGVAAFEFLLDPPLRAGGMALAEFSITFPPRQTDKFTSIRIHAGTRDVVLEAVFEDGFTPALCQAFFQQSRVLPRKVLRELPGAEAHGHFQYIDFNPPPGIYGIRWA</sequence>